<keyword evidence="2" id="KW-1185">Reference proteome</keyword>
<accession>A0A090KZU5</accession>
<sequence>MNKISGIEPNPNFATFLECNTDMLFRFKSFLAGSTLSRATGLKSSEDKFLLSRTVEDELKTAIEKFGIIIKKPFSFSNLMNSDDDDNENIDSNQFRDIIEEIEPKNEYIPKDRPSEKR</sequence>
<evidence type="ECO:0000313" key="2">
    <source>
        <dbReference type="Proteomes" id="UP000035682"/>
    </source>
</evidence>
<dbReference type="GeneID" id="36373770"/>
<name>A0A090KZU5_STRRB</name>
<protein>
    <submittedName>
        <fullName evidence="1 3">Uncharacterized protein</fullName>
    </submittedName>
</protein>
<evidence type="ECO:0000313" key="4">
    <source>
        <dbReference type="WormBase" id="SRAE_0000052600"/>
    </source>
</evidence>
<dbReference type="WormBase" id="SRAE_0000052600">
    <property type="protein sequence ID" value="SRP01741"/>
    <property type="gene ID" value="WBGene00256272"/>
</dbReference>
<dbReference type="WBParaSite" id="SRAE_0000052600.1">
    <property type="protein sequence ID" value="SRAE_0000052600.1"/>
    <property type="gene ID" value="WBGene00256272"/>
</dbReference>
<reference evidence="2" key="1">
    <citation type="submission" date="2014-09" db="EMBL/GenBank/DDBJ databases">
        <authorList>
            <person name="Martin A.A."/>
        </authorList>
    </citation>
    <scope>NUCLEOTIDE SEQUENCE</scope>
    <source>
        <strain evidence="2">ED321</strain>
    </source>
</reference>
<dbReference type="EMBL" id="LN609407">
    <property type="protein sequence ID" value="CEF61402.1"/>
    <property type="molecule type" value="Genomic_DNA"/>
</dbReference>
<evidence type="ECO:0000313" key="1">
    <source>
        <dbReference type="EMBL" id="CEF61402.1"/>
    </source>
</evidence>
<evidence type="ECO:0000313" key="3">
    <source>
        <dbReference type="WBParaSite" id="SRAE_0000052600.1"/>
    </source>
</evidence>
<dbReference type="AlphaFoldDB" id="A0A090KZU5"/>
<reference evidence="3" key="3">
    <citation type="submission" date="2020-12" db="UniProtKB">
        <authorList>
            <consortium name="WormBaseParasite"/>
        </authorList>
    </citation>
    <scope>IDENTIFICATION</scope>
</reference>
<gene>
    <name evidence="1 3 4" type="ORF">SRAE_0000052600</name>
</gene>
<organism evidence="1">
    <name type="scientific">Strongyloides ratti</name>
    <name type="common">Parasitic roundworm</name>
    <dbReference type="NCBI Taxonomy" id="34506"/>
    <lineage>
        <taxon>Eukaryota</taxon>
        <taxon>Metazoa</taxon>
        <taxon>Ecdysozoa</taxon>
        <taxon>Nematoda</taxon>
        <taxon>Chromadorea</taxon>
        <taxon>Rhabditida</taxon>
        <taxon>Tylenchina</taxon>
        <taxon>Panagrolaimomorpha</taxon>
        <taxon>Strongyloidoidea</taxon>
        <taxon>Strongyloididae</taxon>
        <taxon>Strongyloides</taxon>
    </lineage>
</organism>
<dbReference type="CTD" id="36373770"/>
<dbReference type="RefSeq" id="XP_024500611.1">
    <property type="nucleotide sequence ID" value="XM_024646428.1"/>
</dbReference>
<reference evidence="1" key="2">
    <citation type="submission" date="2014-09" db="EMBL/GenBank/DDBJ databases">
        <authorList>
            <person name="Aslett A.Martin."/>
        </authorList>
    </citation>
    <scope>NUCLEOTIDE SEQUENCE</scope>
    <source>
        <strain evidence="1">ED321 Heterogonic</strain>
    </source>
</reference>
<proteinExistence type="predicted"/>
<dbReference type="Proteomes" id="UP000035682">
    <property type="component" value="Unplaced"/>
</dbReference>